<dbReference type="Gene3D" id="3.60.15.10">
    <property type="entry name" value="Ribonuclease Z/Hydroxyacylglutathione hydrolase-like"/>
    <property type="match status" value="1"/>
</dbReference>
<evidence type="ECO:0000313" key="3">
    <source>
        <dbReference type="Proteomes" id="UP000628854"/>
    </source>
</evidence>
<dbReference type="InterPro" id="IPR001279">
    <property type="entry name" value="Metallo-B-lactamas"/>
</dbReference>
<organism evidence="2 3">
    <name type="scientific">Henriciella pelagia</name>
    <dbReference type="NCBI Taxonomy" id="1977912"/>
    <lineage>
        <taxon>Bacteria</taxon>
        <taxon>Pseudomonadati</taxon>
        <taxon>Pseudomonadota</taxon>
        <taxon>Alphaproteobacteria</taxon>
        <taxon>Hyphomonadales</taxon>
        <taxon>Hyphomonadaceae</taxon>
        <taxon>Henriciella</taxon>
    </lineage>
</organism>
<name>A0ABQ1JCN4_9PROT</name>
<comment type="caution">
    <text evidence="2">The sequence shown here is derived from an EMBL/GenBank/DDBJ whole genome shotgun (WGS) entry which is preliminary data.</text>
</comment>
<feature type="domain" description="Metallo-beta-lactamase" evidence="1">
    <location>
        <begin position="2"/>
        <end position="180"/>
    </location>
</feature>
<protein>
    <recommendedName>
        <fullName evidence="1">Metallo-beta-lactamase domain-containing protein</fullName>
    </recommendedName>
</protein>
<evidence type="ECO:0000259" key="1">
    <source>
        <dbReference type="Pfam" id="PF12706"/>
    </source>
</evidence>
<dbReference type="InterPro" id="IPR036866">
    <property type="entry name" value="RibonucZ/Hydroxyglut_hydro"/>
</dbReference>
<accession>A0ABQ1JCN4</accession>
<sequence>MTVYGPPGTSHLVRTALDYIDTPVNIHRLQYPPVPMPVELFSAEEPRVSGDVEPSLIYEDENVSVYATENSHYTTMPAFVHPYGVDRSYSYRFDTADRSVVFSGDTGQSHALAKLAKDADILVIEVIDLERQMEVVREMSGLPDSQLKMVMDHMAKEHISPDQIGLLAAKASVGQLVLTHVVPGLDSEQDITPYVSGVRQHYAGAVQLGSDFDCL</sequence>
<reference evidence="3" key="1">
    <citation type="journal article" date="2019" name="Int. J. Syst. Evol. Microbiol.">
        <title>The Global Catalogue of Microorganisms (GCM) 10K type strain sequencing project: providing services to taxonomists for standard genome sequencing and annotation.</title>
        <authorList>
            <consortium name="The Broad Institute Genomics Platform"/>
            <consortium name="The Broad Institute Genome Sequencing Center for Infectious Disease"/>
            <person name="Wu L."/>
            <person name="Ma J."/>
        </authorList>
    </citation>
    <scope>NUCLEOTIDE SEQUENCE [LARGE SCALE GENOMIC DNA]</scope>
    <source>
        <strain evidence="3">CGMCC 1.15928</strain>
    </source>
</reference>
<dbReference type="Pfam" id="PF12706">
    <property type="entry name" value="Lactamase_B_2"/>
    <property type="match status" value="1"/>
</dbReference>
<proteinExistence type="predicted"/>
<dbReference type="PANTHER" id="PTHR46018">
    <property type="entry name" value="ZINC PHOSPHODIESTERASE ELAC PROTEIN 1"/>
    <property type="match status" value="1"/>
</dbReference>
<evidence type="ECO:0000313" key="2">
    <source>
        <dbReference type="EMBL" id="GGB65026.1"/>
    </source>
</evidence>
<dbReference type="SUPFAM" id="SSF56281">
    <property type="entry name" value="Metallo-hydrolase/oxidoreductase"/>
    <property type="match status" value="1"/>
</dbReference>
<dbReference type="EMBL" id="BMKF01000001">
    <property type="protein sequence ID" value="GGB65026.1"/>
    <property type="molecule type" value="Genomic_DNA"/>
</dbReference>
<dbReference type="PANTHER" id="PTHR46018:SF2">
    <property type="entry name" value="ZINC PHOSPHODIESTERASE ELAC PROTEIN 1"/>
    <property type="match status" value="1"/>
</dbReference>
<keyword evidence="3" id="KW-1185">Reference proteome</keyword>
<gene>
    <name evidence="2" type="ORF">GCM10011503_12320</name>
</gene>
<dbReference type="Proteomes" id="UP000628854">
    <property type="component" value="Unassembled WGS sequence"/>
</dbReference>